<dbReference type="VEuPathDB" id="FungiDB:RhiirFUN_010619"/>
<dbReference type="InterPro" id="IPR011333">
    <property type="entry name" value="SKP1/BTB/POZ_sf"/>
</dbReference>
<dbReference type="AlphaFoldDB" id="A0A2P4QQF3"/>
<organism evidence="2 3">
    <name type="scientific">Rhizophagus irregularis (strain DAOM 181602 / DAOM 197198 / MUCL 43194)</name>
    <name type="common">Arbuscular mycorrhizal fungus</name>
    <name type="synonym">Glomus intraradices</name>
    <dbReference type="NCBI Taxonomy" id="747089"/>
    <lineage>
        <taxon>Eukaryota</taxon>
        <taxon>Fungi</taxon>
        <taxon>Fungi incertae sedis</taxon>
        <taxon>Mucoromycota</taxon>
        <taxon>Glomeromycotina</taxon>
        <taxon>Glomeromycetes</taxon>
        <taxon>Glomerales</taxon>
        <taxon>Glomeraceae</taxon>
        <taxon>Rhizophagus</taxon>
    </lineage>
</organism>
<dbReference type="Pfam" id="PF00622">
    <property type="entry name" value="SPRY"/>
    <property type="match status" value="1"/>
</dbReference>
<feature type="non-terminal residue" evidence="2">
    <location>
        <position position="414"/>
    </location>
</feature>
<dbReference type="PROSITE" id="PS50188">
    <property type="entry name" value="B302_SPRY"/>
    <property type="match status" value="1"/>
</dbReference>
<dbReference type="Pfam" id="PF00651">
    <property type="entry name" value="BTB"/>
    <property type="match status" value="1"/>
</dbReference>
<dbReference type="InterPro" id="IPR000210">
    <property type="entry name" value="BTB/POZ_dom"/>
</dbReference>
<evidence type="ECO:0000313" key="2">
    <source>
        <dbReference type="EMBL" id="POG79798.1"/>
    </source>
</evidence>
<evidence type="ECO:0000313" key="3">
    <source>
        <dbReference type="Proteomes" id="UP000018888"/>
    </source>
</evidence>
<dbReference type="Gene3D" id="2.60.120.920">
    <property type="match status" value="1"/>
</dbReference>
<sequence length="414" mass="47036">MKESYENQISFPTINSFVMEIVLEYAYTGSIKEESITEENIIEAFSAADYFQLPNLQEFIMRILKNALLVSRSEDYLPEFLSKVVKTMPFTENNILVNLLVEELATIPLNAIEFGRLSLEALQCLLSHTHEKAKPFATPEYEVLRYSVILAGKKVSNDAYEILFKQLPVLEQIENQIQVENNFTDCQKVAEILEPLIEYIDFKRIKGQILAKFIEPLGIIPSEVIMDVYRYKVMSNDSDLNDVRGISSYAWDELACGSRLIIKENGNVVESPYGNHLQSIRSRMSFENEGIYEWDVIIERKCKIVYVGVCGPGDLNYEKFAGSQPNGWVLGSNGNCCNSGIWQNEYCNKFGDGARVTVHLNMNCGTCAFTVNGVRYPDVLVWNDLPSRLYPVASLCHPGRLRIQPSQNVQIIEL</sequence>
<feature type="domain" description="B30.2/SPRY" evidence="1">
    <location>
        <begin position="228"/>
        <end position="410"/>
    </location>
</feature>
<dbReference type="InterPro" id="IPR001870">
    <property type="entry name" value="B30.2/SPRY"/>
</dbReference>
<comment type="caution">
    <text evidence="2">The sequence shown here is derived from an EMBL/GenBank/DDBJ whole genome shotgun (WGS) entry which is preliminary data.</text>
</comment>
<proteinExistence type="predicted"/>
<dbReference type="CDD" id="cd18186">
    <property type="entry name" value="BTB_POZ_ZBTB_KLHL-like"/>
    <property type="match status" value="1"/>
</dbReference>
<dbReference type="PANTHER" id="PTHR12245:SF5">
    <property type="entry name" value="SPRY DOMAIN-CONTAINING SOCS BOX PROTEIN 3"/>
    <property type="match status" value="1"/>
</dbReference>
<evidence type="ECO:0000259" key="1">
    <source>
        <dbReference type="PROSITE" id="PS50188"/>
    </source>
</evidence>
<dbReference type="InterPro" id="IPR050672">
    <property type="entry name" value="FBXO45-Fsn/SPSB_families"/>
</dbReference>
<dbReference type="InterPro" id="IPR013320">
    <property type="entry name" value="ConA-like_dom_sf"/>
</dbReference>
<reference evidence="2 3" key="1">
    <citation type="journal article" date="2013" name="Proc. Natl. Acad. Sci. U.S.A.">
        <title>Genome of an arbuscular mycorrhizal fungus provides insight into the oldest plant symbiosis.</title>
        <authorList>
            <person name="Tisserant E."/>
            <person name="Malbreil M."/>
            <person name="Kuo A."/>
            <person name="Kohler A."/>
            <person name="Symeonidi A."/>
            <person name="Balestrini R."/>
            <person name="Charron P."/>
            <person name="Duensing N."/>
            <person name="Frei Dit Frey N."/>
            <person name="Gianinazzi-Pearson V."/>
            <person name="Gilbert L.B."/>
            <person name="Handa Y."/>
            <person name="Herr J.R."/>
            <person name="Hijri M."/>
            <person name="Koul R."/>
            <person name="Kawaguchi M."/>
            <person name="Krajinski F."/>
            <person name="Lammers P.J."/>
            <person name="Masclaux F.G."/>
            <person name="Murat C."/>
            <person name="Morin E."/>
            <person name="Ndikumana S."/>
            <person name="Pagni M."/>
            <person name="Petitpierre D."/>
            <person name="Requena N."/>
            <person name="Rosikiewicz P."/>
            <person name="Riley R."/>
            <person name="Saito K."/>
            <person name="San Clemente H."/>
            <person name="Shapiro H."/>
            <person name="van Tuinen D."/>
            <person name="Becard G."/>
            <person name="Bonfante P."/>
            <person name="Paszkowski U."/>
            <person name="Shachar-Hill Y.Y."/>
            <person name="Tuskan G.A."/>
            <person name="Young P.W."/>
            <person name="Sanders I.R."/>
            <person name="Henrissat B."/>
            <person name="Rensing S.A."/>
            <person name="Grigoriev I.V."/>
            <person name="Corradi N."/>
            <person name="Roux C."/>
            <person name="Martin F."/>
        </authorList>
    </citation>
    <scope>NUCLEOTIDE SEQUENCE [LARGE SCALE GENOMIC DNA]</scope>
    <source>
        <strain evidence="2 3">DAOM 197198</strain>
    </source>
</reference>
<dbReference type="SUPFAM" id="SSF49899">
    <property type="entry name" value="Concanavalin A-like lectins/glucanases"/>
    <property type="match status" value="1"/>
</dbReference>
<dbReference type="PANTHER" id="PTHR12245">
    <property type="entry name" value="SPRY DOMAIN CONTAINING SOCS BOX PROTEIN"/>
    <property type="match status" value="1"/>
</dbReference>
<dbReference type="Proteomes" id="UP000018888">
    <property type="component" value="Unassembled WGS sequence"/>
</dbReference>
<accession>A0A2P4QQF3</accession>
<protein>
    <recommendedName>
        <fullName evidence="1">B30.2/SPRY domain-containing protein</fullName>
    </recommendedName>
</protein>
<name>A0A2P4QQF3_RHIID</name>
<dbReference type="CDD" id="cd11709">
    <property type="entry name" value="SPRY"/>
    <property type="match status" value="1"/>
</dbReference>
<dbReference type="CDD" id="cd14733">
    <property type="entry name" value="BACK"/>
    <property type="match status" value="1"/>
</dbReference>
<dbReference type="EMBL" id="AUPC02000022">
    <property type="protein sequence ID" value="POG79798.1"/>
    <property type="molecule type" value="Genomic_DNA"/>
</dbReference>
<dbReference type="InterPro" id="IPR043136">
    <property type="entry name" value="B30.2/SPRY_sf"/>
</dbReference>
<dbReference type="InterPro" id="IPR003877">
    <property type="entry name" value="SPRY_dom"/>
</dbReference>
<dbReference type="Gene3D" id="3.30.710.10">
    <property type="entry name" value="Potassium Channel Kv1.1, Chain A"/>
    <property type="match status" value="1"/>
</dbReference>
<reference evidence="2 3" key="2">
    <citation type="journal article" date="2018" name="New Phytol.">
        <title>High intraspecific genome diversity in the model arbuscular mycorrhizal symbiont Rhizophagus irregularis.</title>
        <authorList>
            <person name="Chen E.C.H."/>
            <person name="Morin E."/>
            <person name="Beaudet D."/>
            <person name="Noel J."/>
            <person name="Yildirir G."/>
            <person name="Ndikumana S."/>
            <person name="Charron P."/>
            <person name="St-Onge C."/>
            <person name="Giorgi J."/>
            <person name="Kruger M."/>
            <person name="Marton T."/>
            <person name="Ropars J."/>
            <person name="Grigoriev I.V."/>
            <person name="Hainaut M."/>
            <person name="Henrissat B."/>
            <person name="Roux C."/>
            <person name="Martin F."/>
            <person name="Corradi N."/>
        </authorList>
    </citation>
    <scope>NUCLEOTIDE SEQUENCE [LARGE SCALE GENOMIC DNA]</scope>
    <source>
        <strain evidence="2 3">DAOM 197198</strain>
    </source>
</reference>
<dbReference type="SUPFAM" id="SSF54695">
    <property type="entry name" value="POZ domain"/>
    <property type="match status" value="1"/>
</dbReference>
<gene>
    <name evidence="2" type="ORF">GLOIN_2v1523308</name>
</gene>
<keyword evidence="3" id="KW-1185">Reference proteome</keyword>